<feature type="compositionally biased region" description="Low complexity" evidence="1">
    <location>
        <begin position="631"/>
        <end position="663"/>
    </location>
</feature>
<dbReference type="PANTHER" id="PTHR38731">
    <property type="entry name" value="LIPL45-RELATED LIPOPROTEIN-RELATED"/>
    <property type="match status" value="1"/>
</dbReference>
<organism evidence="2 3">
    <name type="scientific">Aromatoleum toluolicum</name>
    <dbReference type="NCBI Taxonomy" id="90060"/>
    <lineage>
        <taxon>Bacteria</taxon>
        <taxon>Pseudomonadati</taxon>
        <taxon>Pseudomonadota</taxon>
        <taxon>Betaproteobacteria</taxon>
        <taxon>Rhodocyclales</taxon>
        <taxon>Rhodocyclaceae</taxon>
        <taxon>Aromatoleum</taxon>
    </lineage>
</organism>
<reference evidence="2 3" key="1">
    <citation type="submission" date="2019-12" db="EMBL/GenBank/DDBJ databases">
        <title>Comparative genomics gives insights into the taxonomy of the Azoarcus-Aromatoleum group and reveals separate origins of nif in the plant-associated Azoarcus and non-plant-associated Aromatoleum sub-groups.</title>
        <authorList>
            <person name="Lafos M."/>
            <person name="Maluk M."/>
            <person name="Batista M."/>
            <person name="Junghare M."/>
            <person name="Carmona M."/>
            <person name="Faoro H."/>
            <person name="Cruz L.M."/>
            <person name="Battistoni F."/>
            <person name="De Souza E."/>
            <person name="Pedrosa F."/>
            <person name="Chen W.-M."/>
            <person name="Poole P.S."/>
            <person name="Dixon R.A."/>
            <person name="James E.K."/>
        </authorList>
    </citation>
    <scope>NUCLEOTIDE SEQUENCE [LARGE SCALE GENOMIC DNA]</scope>
    <source>
        <strain evidence="2 3">T</strain>
    </source>
</reference>
<proteinExistence type="predicted"/>
<evidence type="ECO:0000313" key="3">
    <source>
        <dbReference type="Proteomes" id="UP000634522"/>
    </source>
</evidence>
<dbReference type="PANTHER" id="PTHR38731:SF3">
    <property type="entry name" value="BLL6125 PROTEIN"/>
    <property type="match status" value="1"/>
</dbReference>
<evidence type="ECO:0000313" key="2">
    <source>
        <dbReference type="EMBL" id="NMF98235.1"/>
    </source>
</evidence>
<feature type="compositionally biased region" description="Basic and acidic residues" evidence="1">
    <location>
        <begin position="720"/>
        <end position="740"/>
    </location>
</feature>
<accession>A0ABX1NG26</accession>
<feature type="compositionally biased region" description="Basic and acidic residues" evidence="1">
    <location>
        <begin position="803"/>
        <end position="832"/>
    </location>
</feature>
<feature type="region of interest" description="Disordered" evidence="1">
    <location>
        <begin position="464"/>
        <end position="832"/>
    </location>
</feature>
<feature type="compositionally biased region" description="Basic and acidic residues" evidence="1">
    <location>
        <begin position="579"/>
        <end position="606"/>
    </location>
</feature>
<dbReference type="RefSeq" id="WP_169140980.1">
    <property type="nucleotide sequence ID" value="NZ_WTVS01000024.1"/>
</dbReference>
<feature type="compositionally biased region" description="Basic and acidic residues" evidence="1">
    <location>
        <begin position="534"/>
        <end position="548"/>
    </location>
</feature>
<dbReference type="Pfam" id="PF20245">
    <property type="entry name" value="DUF6600"/>
    <property type="match status" value="1"/>
</dbReference>
<dbReference type="EMBL" id="WTVS01000024">
    <property type="protein sequence ID" value="NMF98235.1"/>
    <property type="molecule type" value="Genomic_DNA"/>
</dbReference>
<dbReference type="InterPro" id="IPR046535">
    <property type="entry name" value="DUF6600"/>
</dbReference>
<feature type="compositionally biased region" description="Basic and acidic residues" evidence="1">
    <location>
        <begin position="484"/>
        <end position="495"/>
    </location>
</feature>
<name>A0ABX1NG26_9RHOO</name>
<comment type="caution">
    <text evidence="2">The sequence shown here is derived from an EMBL/GenBank/DDBJ whole genome shotgun (WGS) entry which is preliminary data.</text>
</comment>
<dbReference type="Proteomes" id="UP000634522">
    <property type="component" value="Unassembled WGS sequence"/>
</dbReference>
<feature type="compositionally biased region" description="Basic and acidic residues" evidence="1">
    <location>
        <begin position="664"/>
        <end position="686"/>
    </location>
</feature>
<feature type="compositionally biased region" description="Low complexity" evidence="1">
    <location>
        <begin position="549"/>
        <end position="563"/>
    </location>
</feature>
<sequence length="832" mass="91263">MKTQSLRLRIATFLAGVAILAFSGWVGADPPSRVARLAYASGAVSMSPAGDSEWVQATVNRPLTTGDRLWVDDDARAELETGGALVRMHAGTSVSVLNLDDRITQLQLTQGALNVRVRRIAPNQVFEVDTPNLAFTLREPGAYRIEVDPDDDVTTIYVRRGQGEAYGDEAAYVIDSRQAYRFTGTNLREYEYVDALRPDDFDRWSNSRDRRYDDSRSARYVSQDVIGYHDLDEHGSWRADATYGNVWYPDRVATGWAPYRDGHWAWIDPWGWTWVDDAPWGFAVSHYGRWAHVGGAWGWVPGPVRSRAYYAPALVVFVGGGNFQLTISSGLVGAVAWFPLAPREVYRPAYRVSRDYFENINRSNTVVNNTVINNYYKNTNVTNVVYMNRSVEGAVVAVPTTAFVQSQPVSREALRVSRETIGSAPLALVAPLAPTEKSLRGAAAQGGKPPPRALERRVVARTAPPPAPVGFVAQQQRLSAEPGRPLDESVRKELRSAATAPAPAVKVITRKQDGMPRSRPPQAAARAKTPDVGARSEQRGRADQREEPVAPQAEPPQRATQPQITPPQAAPAAPAAQPREPRGRADQRGDDEQRGRTEQRGNDEQRGQTVAPRPASPQRSAEPESAPPRAMPAVPATPATPATRATPAVPAVPATPAEPAAQAREPRGKSEQRDERVQREQREQREQAVTPAPAPARRVAPPEEAAPPRAAPERPAVQSREPRDRSEQRGNGAQREREKAAVPSPPPPAAQQPAQRAKPEPAPDARQAEPRPAAAAPKQAPPPSQPAPAAEPRGQEPKPAAGRGRDKNKDSEEQKLEEERREEQRRRDERRN</sequence>
<evidence type="ECO:0000256" key="1">
    <source>
        <dbReference type="SAM" id="MobiDB-lite"/>
    </source>
</evidence>
<keyword evidence="3" id="KW-1185">Reference proteome</keyword>
<evidence type="ECO:0008006" key="4">
    <source>
        <dbReference type="Google" id="ProtNLM"/>
    </source>
</evidence>
<protein>
    <recommendedName>
        <fullName evidence="4">Prolin-rich exported protein</fullName>
    </recommendedName>
</protein>
<gene>
    <name evidence="2" type="ORF">GPA27_12655</name>
</gene>
<feature type="compositionally biased region" description="Basic and acidic residues" evidence="1">
    <location>
        <begin position="757"/>
        <end position="769"/>
    </location>
</feature>